<dbReference type="InterPro" id="IPR052609">
    <property type="entry name" value="Ribosome_Biogenesis_Reg"/>
</dbReference>
<evidence type="ECO:0000313" key="2">
    <source>
        <dbReference type="EMBL" id="KAG7115502.1"/>
    </source>
</evidence>
<dbReference type="GO" id="GO:0005730">
    <property type="term" value="C:nucleolus"/>
    <property type="evidence" value="ECO:0007669"/>
    <property type="project" value="TreeGrafter"/>
</dbReference>
<dbReference type="Proteomes" id="UP000689129">
    <property type="component" value="Unassembled WGS sequence"/>
</dbReference>
<name>A0A8I2Z5A4_VERLO</name>
<dbReference type="InterPro" id="IPR018849">
    <property type="entry name" value="Urb2/Npa2_C"/>
</dbReference>
<dbReference type="Pfam" id="PF10441">
    <property type="entry name" value="Urb2"/>
    <property type="match status" value="1"/>
</dbReference>
<sequence length="1326" mass="145389">MVNGHGHGSTETFTRGRDLVETVRSLDRTGPGNDGEHIERAWTLLTSVSSSHFYAAEETVLRWLLKSMKTNNDAADTLRRFPLTWRILGCTFQRIPLFSLAKSLADRKFMAILQQTLKSISKPVTPKDAVPATLSKKRKRTPEVTFNLEALKTRDGCISTGDAVLGALRILLARVDGTAHTSQNERMGAEHIKGLFSQPASDVVTYLAPILSLCEYSATSDLSCAETQENWIHTLSAIWNLRLQGQTDGLEVALYLSRSGFGLLGKLTGLAIDVDITLEDRVKSSWDLEAPIRAVDASRPIASVSGPVFFHLASTTPRILSGPSASTSEEDWVKETFKLARDSLADLTQQKKSTTLKIMLGEAIANRSYIDLADLRALCKDHALGSDSTDWQALSLVAQCDPDVFLLTDDGDLLWNKVADRLMQPQSSLGGEEDLEAVRTFFDCIIGGYEKARDLSSFLRKWFEQLLLSVLQWVEEQGSVLPAATLVFLDTIAAALKSDDFVDAVQLRLFDLMQDAWLSDDLSSDLIALRWPIIASTVSWVNNEEASKIRSKVQSELKKILAKGKLENPDTFEAFRAATQLWLSAFPDGEDAAELAALLGSFADRLAKQLRKLKPASLEIPWDPYAVQLSAPETRPTTSSVTITSYVDFALGEASRFLPLVSGKADTLPEFLRHIIAFSDDKEAAPKESKQLSSALSAVLSNENVFHKAKLTTDIIDHVIEALTSGSKSSPWEDASTSAALKALIDTPNELLSRPQRERIMETLMLQRRKMKSKTEKVSASTWNLVLGLMVKLMQRSTFYEGMSFSDLTALATSASPAIADMDPKTALGTSRMICELSTLTIRQINDHYEEWGAKYFKKAGRHLDKNEEESSDEILKLAVLKALVKVLSGSGNFEGDDASLDLSDVRGRLATIVKGILDAYAREWRSSNDRAAINKLLIAIDAAEGLPSDALEGLKIDIKALEEASADAVSQGYLRGWHLRTFLISNFAPQLAQPRPTDFRLLFQSDDASEGTGSVPDVLSASSSRETTNACVDAIVSRMGRSEKLQYLESLIEELNGGQAVDGQLLAIHQVVVRLTDEQGSSEKTTSFDLATAHSKLTARLAKTTSARAFCRTADVVRLLLDQRGTSMTQWNIETTLGAVSVMASGKGGVAVSSSPRVYEALCSLVSVVIRRHRLRLEDHYHILLSTLEALLRALVHDASKAAAATLGSRHATLYGRLVTLVTEPSVASVSRAQHVGALDSATDAAKKTAGRHVYLVLMLYVKLQLEVDVPHGVREALEPGMHSIFDVTPSEVRKILNDAMDASGRAILREMFKRYTQFGKWSGV</sequence>
<gene>
    <name evidence="2" type="ORF">HYQ45_016290</name>
</gene>
<evidence type="ECO:0000259" key="1">
    <source>
        <dbReference type="Pfam" id="PF10441"/>
    </source>
</evidence>
<protein>
    <submittedName>
        <fullName evidence="2">Nucleolar pre-ribosomal-associated protein 2 like</fullName>
    </submittedName>
</protein>
<dbReference type="GO" id="GO:0042254">
    <property type="term" value="P:ribosome biogenesis"/>
    <property type="evidence" value="ECO:0007669"/>
    <property type="project" value="TreeGrafter"/>
</dbReference>
<proteinExistence type="predicted"/>
<evidence type="ECO:0000313" key="3">
    <source>
        <dbReference type="Proteomes" id="UP000689129"/>
    </source>
</evidence>
<dbReference type="EMBL" id="JAEMWZ010000477">
    <property type="protein sequence ID" value="KAG7115502.1"/>
    <property type="molecule type" value="Genomic_DNA"/>
</dbReference>
<dbReference type="PANTHER" id="PTHR15682:SF2">
    <property type="entry name" value="UNHEALTHY RIBOSOME BIOGENESIS PROTEIN 2 HOMOLOG"/>
    <property type="match status" value="1"/>
</dbReference>
<dbReference type="PANTHER" id="PTHR15682">
    <property type="entry name" value="UNHEALTHY RIBOSOME BIOGENESIS PROTEIN 2 HOMOLOG"/>
    <property type="match status" value="1"/>
</dbReference>
<feature type="domain" description="Nucleolar 27S pre-rRNA processing Urb2/Npa2 C-terminal" evidence="1">
    <location>
        <begin position="1114"/>
        <end position="1325"/>
    </location>
</feature>
<organism evidence="2 3">
    <name type="scientific">Verticillium longisporum</name>
    <name type="common">Verticillium dahliae var. longisporum</name>
    <dbReference type="NCBI Taxonomy" id="100787"/>
    <lineage>
        <taxon>Eukaryota</taxon>
        <taxon>Fungi</taxon>
        <taxon>Dikarya</taxon>
        <taxon>Ascomycota</taxon>
        <taxon>Pezizomycotina</taxon>
        <taxon>Sordariomycetes</taxon>
        <taxon>Hypocreomycetidae</taxon>
        <taxon>Glomerellales</taxon>
        <taxon>Plectosphaerellaceae</taxon>
        <taxon>Verticillium</taxon>
    </lineage>
</organism>
<reference evidence="2" key="1">
    <citation type="journal article" date="2021" name="Mol. Plant Pathol.">
        <title>A 20-kb lineage-specific genomic region tames virulence in pathogenic amphidiploid Verticillium longisporum.</title>
        <authorList>
            <person name="Harting R."/>
            <person name="Starke J."/>
            <person name="Kusch H."/>
            <person name="Poggeler S."/>
            <person name="Maurus I."/>
            <person name="Schluter R."/>
            <person name="Landesfeind M."/>
            <person name="Bulla I."/>
            <person name="Nowrousian M."/>
            <person name="de Jonge R."/>
            <person name="Stahlhut G."/>
            <person name="Hoff K.J."/>
            <person name="Asshauer K.P."/>
            <person name="Thurmer A."/>
            <person name="Stanke M."/>
            <person name="Daniel R."/>
            <person name="Morgenstern B."/>
            <person name="Thomma B.P.H.J."/>
            <person name="Kronstad J.W."/>
            <person name="Braus-Stromeyer S.A."/>
            <person name="Braus G.H."/>
        </authorList>
    </citation>
    <scope>NUCLEOTIDE SEQUENCE</scope>
    <source>
        <strain evidence="2">Vl32</strain>
    </source>
</reference>
<comment type="caution">
    <text evidence="2">The sequence shown here is derived from an EMBL/GenBank/DDBJ whole genome shotgun (WGS) entry which is preliminary data.</text>
</comment>
<accession>A0A8I2Z5A4</accession>
<dbReference type="OrthoDB" id="160374at2759"/>